<dbReference type="RefSeq" id="WP_344636622.1">
    <property type="nucleotide sequence ID" value="NZ_BAAATR010000010.1"/>
</dbReference>
<comment type="caution">
    <text evidence="1">The sequence shown here is derived from an EMBL/GenBank/DDBJ whole genome shotgun (WGS) entry which is preliminary data.</text>
</comment>
<gene>
    <name evidence="1" type="ORF">GCM10010430_27540</name>
</gene>
<proteinExistence type="predicted"/>
<keyword evidence="2" id="KW-1185">Reference proteome</keyword>
<reference evidence="1 2" key="1">
    <citation type="journal article" date="2019" name="Int. J. Syst. Evol. Microbiol.">
        <title>The Global Catalogue of Microorganisms (GCM) 10K type strain sequencing project: providing services to taxonomists for standard genome sequencing and annotation.</title>
        <authorList>
            <consortium name="The Broad Institute Genomics Platform"/>
            <consortium name="The Broad Institute Genome Sequencing Center for Infectious Disease"/>
            <person name="Wu L."/>
            <person name="Ma J."/>
        </authorList>
    </citation>
    <scope>NUCLEOTIDE SEQUENCE [LARGE SCALE GENOMIC DNA]</scope>
    <source>
        <strain evidence="1 2">JCM 7356</strain>
    </source>
</reference>
<organism evidence="1 2">
    <name type="scientific">Kitasatospora cystarginea</name>
    <dbReference type="NCBI Taxonomy" id="58350"/>
    <lineage>
        <taxon>Bacteria</taxon>
        <taxon>Bacillati</taxon>
        <taxon>Actinomycetota</taxon>
        <taxon>Actinomycetes</taxon>
        <taxon>Kitasatosporales</taxon>
        <taxon>Streptomycetaceae</taxon>
        <taxon>Kitasatospora</taxon>
    </lineage>
</organism>
<name>A0ABN3DY34_9ACTN</name>
<accession>A0ABN3DY34</accession>
<protein>
    <submittedName>
        <fullName evidence="1">Uncharacterized protein</fullName>
    </submittedName>
</protein>
<dbReference type="Proteomes" id="UP001500305">
    <property type="component" value="Unassembled WGS sequence"/>
</dbReference>
<evidence type="ECO:0000313" key="1">
    <source>
        <dbReference type="EMBL" id="GAA2244256.1"/>
    </source>
</evidence>
<evidence type="ECO:0000313" key="2">
    <source>
        <dbReference type="Proteomes" id="UP001500305"/>
    </source>
</evidence>
<dbReference type="EMBL" id="BAAATR010000010">
    <property type="protein sequence ID" value="GAA2244256.1"/>
    <property type="molecule type" value="Genomic_DNA"/>
</dbReference>
<sequence>MGAVVALGERTRVAGWSLAGVTVLVADQPEAVRRAWADLPEGVELVILTPAAGRALGSALSESGRPLCVVMPS</sequence>